<dbReference type="Gramene" id="LPERR10G12640.1">
    <property type="protein sequence ID" value="LPERR10G12640.1"/>
    <property type="gene ID" value="LPERR10G12640"/>
</dbReference>
<dbReference type="FunFam" id="1.20.1050.10:FF:000023">
    <property type="entry name" value="Probable glutathione S-transferase GSTU6"/>
    <property type="match status" value="1"/>
</dbReference>
<feature type="domain" description="GST C-terminal" evidence="6">
    <location>
        <begin position="1"/>
        <end position="107"/>
    </location>
</feature>
<dbReference type="SFLD" id="SFLDS00019">
    <property type="entry name" value="Glutathione_Transferase_(cytos"/>
    <property type="match status" value="2"/>
</dbReference>
<dbReference type="InterPro" id="IPR045074">
    <property type="entry name" value="GST_C_Tau"/>
</dbReference>
<dbReference type="Gene3D" id="1.20.1050.10">
    <property type="match status" value="3"/>
</dbReference>
<reference evidence="8" key="2">
    <citation type="submission" date="2013-12" db="EMBL/GenBank/DDBJ databases">
        <authorList>
            <person name="Yu Y."/>
            <person name="Lee S."/>
            <person name="de Baynast K."/>
            <person name="Wissotski M."/>
            <person name="Liu L."/>
            <person name="Talag J."/>
            <person name="Goicoechea J."/>
            <person name="Angelova A."/>
            <person name="Jetty R."/>
            <person name="Kudrna D."/>
            <person name="Golser W."/>
            <person name="Rivera L."/>
            <person name="Zhang J."/>
            <person name="Wing R."/>
        </authorList>
    </citation>
    <scope>NUCLEOTIDE SEQUENCE</scope>
</reference>
<evidence type="ECO:0000256" key="2">
    <source>
        <dbReference type="ARBA" id="ARBA00022679"/>
    </source>
</evidence>
<dbReference type="SFLD" id="SFLDG00358">
    <property type="entry name" value="Main_(cytGST)"/>
    <property type="match status" value="2"/>
</dbReference>
<dbReference type="FunFam" id="3.40.30.10:FF:000044">
    <property type="entry name" value="Glutathione S-transferase GSTU6"/>
    <property type="match status" value="1"/>
</dbReference>
<dbReference type="SUPFAM" id="SSF52833">
    <property type="entry name" value="Thioredoxin-like"/>
    <property type="match status" value="2"/>
</dbReference>
<dbReference type="SUPFAM" id="SSF47616">
    <property type="entry name" value="GST C-terminal domain-like"/>
    <property type="match status" value="3"/>
</dbReference>
<dbReference type="InterPro" id="IPR004045">
    <property type="entry name" value="Glutathione_S-Trfase_N"/>
</dbReference>
<dbReference type="PANTHER" id="PTHR11260:SF476">
    <property type="entry name" value="OS10G0530500 PROTEIN"/>
    <property type="match status" value="1"/>
</dbReference>
<dbReference type="InterPro" id="IPR010987">
    <property type="entry name" value="Glutathione-S-Trfase_C-like"/>
</dbReference>
<keyword evidence="8" id="KW-1185">Reference proteome</keyword>
<dbReference type="SFLD" id="SFLDG01152">
    <property type="entry name" value="Main.3:_Omega-_and_Tau-like"/>
    <property type="match status" value="2"/>
</dbReference>
<comment type="catalytic activity">
    <reaction evidence="4">
        <text>RX + glutathione = an S-substituted glutathione + a halide anion + H(+)</text>
        <dbReference type="Rhea" id="RHEA:16437"/>
        <dbReference type="ChEBI" id="CHEBI:15378"/>
        <dbReference type="ChEBI" id="CHEBI:16042"/>
        <dbReference type="ChEBI" id="CHEBI:17792"/>
        <dbReference type="ChEBI" id="CHEBI:57925"/>
        <dbReference type="ChEBI" id="CHEBI:90779"/>
        <dbReference type="EC" id="2.5.1.18"/>
    </reaction>
</comment>
<evidence type="ECO:0000256" key="4">
    <source>
        <dbReference type="ARBA" id="ARBA00047960"/>
    </source>
</evidence>
<dbReference type="PROSITE" id="PS50404">
    <property type="entry name" value="GST_NTER"/>
    <property type="match status" value="2"/>
</dbReference>
<dbReference type="AlphaFoldDB" id="A0A0D9XLS8"/>
<dbReference type="Pfam" id="PF02798">
    <property type="entry name" value="GST_N"/>
    <property type="match status" value="1"/>
</dbReference>
<name>A0A0D9XLS8_9ORYZ</name>
<evidence type="ECO:0000313" key="7">
    <source>
        <dbReference type="EnsemblPlants" id="LPERR10G12640.1"/>
    </source>
</evidence>
<dbReference type="EC" id="2.5.1.18" evidence="1"/>
<dbReference type="InterPro" id="IPR040079">
    <property type="entry name" value="Glutathione_S-Trfase"/>
</dbReference>
<protein>
    <recommendedName>
        <fullName evidence="1">glutathione transferase</fullName>
        <ecNumber evidence="1">2.5.1.18</ecNumber>
    </recommendedName>
</protein>
<feature type="domain" description="GST N-terminal" evidence="5">
    <location>
        <begin position="121"/>
        <end position="200"/>
    </location>
</feature>
<dbReference type="CDD" id="cd03058">
    <property type="entry name" value="GST_N_Tau"/>
    <property type="match status" value="2"/>
</dbReference>
<dbReference type="Pfam" id="PF13417">
    <property type="entry name" value="GST_N_3"/>
    <property type="match status" value="1"/>
</dbReference>
<comment type="similarity">
    <text evidence="3">Belongs to the GST superfamily. Tau family.</text>
</comment>
<reference evidence="7 8" key="1">
    <citation type="submission" date="2012-08" db="EMBL/GenBank/DDBJ databases">
        <title>Oryza genome evolution.</title>
        <authorList>
            <person name="Wing R.A."/>
        </authorList>
    </citation>
    <scope>NUCLEOTIDE SEQUENCE</scope>
</reference>
<dbReference type="EnsemblPlants" id="LPERR10G12640.1">
    <property type="protein sequence ID" value="LPERR10G12640.1"/>
    <property type="gene ID" value="LPERR10G12640"/>
</dbReference>
<sequence>MSKTQEEKAAAMEETFAAVVNLEKAFEECSKGKPFFGGDAVGFLDVVLGAFVGMVRVGEAMYGKRLFDASRSPLLDVWLDRFAAQDAAKAVLPDTGSLIEFAKMKHVEWGVATATARRDNHDLKLLGTWPSPFVIRVRLALSLKGLSYEYIEQDISNKSDLLLVSNPIHKKVPVLIHAGKPICESQIIVHYIDEAFPVAGAALLPSDPFDRAAARFWVAYIDDILATKFRAMGEAKEEKEKGEAAAEVFAAIEKLEEGMKACSKGKAFFGGDGAGCVDVALGGFLGWIKAAEVLAGVTFLDGARTPLLAAWADRFSALDAAKEAIPTVEKFCEFHLARQAAAAAGFPPEHSPNAFSSCAIAASLLGAVSGVSPYVIRAQMALAVKGLAHDYFPEDLTQKSQLPLDSNPVHKSVPVLIHNGKPVCDSLVIVEYIHDAFPGAGIPLLPSDPYDRAVARFWAAFIDAKVFPPCLVILEEGVKTDQEGKAAKVEETLAALQLMEGAFGHCSKGNKPFFGGDAVGYLDVGVTDIAGVTPPLLDAARTPELVASAARFRADKTVGSLVPGVDKVEKYVNTVLYPKWKAAGAAKSLRINYHTT</sequence>
<dbReference type="PANTHER" id="PTHR11260">
    <property type="entry name" value="GLUTATHIONE S-TRANSFERASE, GST, SUPERFAMILY, GST DOMAIN CONTAINING"/>
    <property type="match status" value="1"/>
</dbReference>
<dbReference type="InterPro" id="IPR036282">
    <property type="entry name" value="Glutathione-S-Trfase_C_sf"/>
</dbReference>
<dbReference type="GO" id="GO:0006749">
    <property type="term" value="P:glutathione metabolic process"/>
    <property type="evidence" value="ECO:0007669"/>
    <property type="project" value="InterPro"/>
</dbReference>
<evidence type="ECO:0000313" key="8">
    <source>
        <dbReference type="Proteomes" id="UP000032180"/>
    </source>
</evidence>
<dbReference type="eggNOG" id="KOG0406">
    <property type="taxonomic scope" value="Eukaryota"/>
</dbReference>
<dbReference type="Pfam" id="PF13410">
    <property type="entry name" value="GST_C_2"/>
    <property type="match status" value="1"/>
</dbReference>
<feature type="domain" description="GST N-terminal" evidence="5">
    <location>
        <begin position="362"/>
        <end position="441"/>
    </location>
</feature>
<evidence type="ECO:0000256" key="1">
    <source>
        <dbReference type="ARBA" id="ARBA00012452"/>
    </source>
</evidence>
<reference evidence="7" key="3">
    <citation type="submission" date="2015-04" db="UniProtKB">
        <authorList>
            <consortium name="EnsemblPlants"/>
        </authorList>
    </citation>
    <scope>IDENTIFICATION</scope>
</reference>
<organism evidence="7 8">
    <name type="scientific">Leersia perrieri</name>
    <dbReference type="NCBI Taxonomy" id="77586"/>
    <lineage>
        <taxon>Eukaryota</taxon>
        <taxon>Viridiplantae</taxon>
        <taxon>Streptophyta</taxon>
        <taxon>Embryophyta</taxon>
        <taxon>Tracheophyta</taxon>
        <taxon>Spermatophyta</taxon>
        <taxon>Magnoliopsida</taxon>
        <taxon>Liliopsida</taxon>
        <taxon>Poales</taxon>
        <taxon>Poaceae</taxon>
        <taxon>BOP clade</taxon>
        <taxon>Oryzoideae</taxon>
        <taxon>Oryzeae</taxon>
        <taxon>Oryzinae</taxon>
        <taxon>Leersia</taxon>
    </lineage>
</organism>
<dbReference type="STRING" id="77586.A0A0D9XLS8"/>
<dbReference type="Proteomes" id="UP000032180">
    <property type="component" value="Chromosome 10"/>
</dbReference>
<proteinExistence type="inferred from homology"/>
<dbReference type="GO" id="GO:0005737">
    <property type="term" value="C:cytoplasm"/>
    <property type="evidence" value="ECO:0007669"/>
    <property type="project" value="TreeGrafter"/>
</dbReference>
<feature type="domain" description="GST C-terminal" evidence="6">
    <location>
        <begin position="207"/>
        <end position="334"/>
    </location>
</feature>
<dbReference type="Gene3D" id="3.40.30.10">
    <property type="entry name" value="Glutaredoxin"/>
    <property type="match status" value="2"/>
</dbReference>
<evidence type="ECO:0000259" key="6">
    <source>
        <dbReference type="PROSITE" id="PS50405"/>
    </source>
</evidence>
<dbReference type="GO" id="GO:0004364">
    <property type="term" value="F:glutathione transferase activity"/>
    <property type="evidence" value="ECO:0007669"/>
    <property type="project" value="UniProtKB-EC"/>
</dbReference>
<accession>A0A0D9XLS8</accession>
<dbReference type="CDD" id="cd03185">
    <property type="entry name" value="GST_C_Tau"/>
    <property type="match status" value="3"/>
</dbReference>
<evidence type="ECO:0000259" key="5">
    <source>
        <dbReference type="PROSITE" id="PS50404"/>
    </source>
</evidence>
<feature type="domain" description="GST C-terminal" evidence="6">
    <location>
        <begin position="448"/>
        <end position="574"/>
    </location>
</feature>
<dbReference type="InterPro" id="IPR036249">
    <property type="entry name" value="Thioredoxin-like_sf"/>
</dbReference>
<evidence type="ECO:0000256" key="3">
    <source>
        <dbReference type="ARBA" id="ARBA00025743"/>
    </source>
</evidence>
<dbReference type="InterPro" id="IPR045073">
    <property type="entry name" value="Omega/Tau-like"/>
</dbReference>
<dbReference type="PROSITE" id="PS50405">
    <property type="entry name" value="GST_CTER"/>
    <property type="match status" value="3"/>
</dbReference>
<keyword evidence="2" id="KW-0808">Transferase</keyword>